<organism evidence="6">
    <name type="scientific">hydrothermal vent metagenome</name>
    <dbReference type="NCBI Taxonomy" id="652676"/>
    <lineage>
        <taxon>unclassified sequences</taxon>
        <taxon>metagenomes</taxon>
        <taxon>ecological metagenomes</taxon>
    </lineage>
</organism>
<dbReference type="InterPro" id="IPR005234">
    <property type="entry name" value="ScpB_csome_segregation"/>
</dbReference>
<dbReference type="Gene3D" id="1.10.10.10">
    <property type="entry name" value="Winged helix-like DNA-binding domain superfamily/Winged helix DNA-binding domain"/>
    <property type="match status" value="2"/>
</dbReference>
<dbReference type="NCBIfam" id="TIGR00281">
    <property type="entry name" value="SMC-Scp complex subunit ScpB"/>
    <property type="match status" value="1"/>
</dbReference>
<evidence type="ECO:0000256" key="4">
    <source>
        <dbReference type="ARBA" id="ARBA00023306"/>
    </source>
</evidence>
<feature type="compositionally biased region" description="Polar residues" evidence="5">
    <location>
        <begin position="223"/>
        <end position="237"/>
    </location>
</feature>
<name>A0A3B0ZI26_9ZZZZ</name>
<sequence>MNPQLLKKIIEGALLASEKPLSIERLLNLFGEDEAVSQEMIQDALSLIEQDHEGRGIELKEVSSGFRMQVKKECAAWISRLWDERPQRYSRALLETLVLIAYRQPVTRAEIENVRGVAVSSNIIKTLQEREWIRVLGHREVPGRPALYGTTRQFLDYFNLKSLEGLPSLKEIADFDDINFPLDLEGGTVEETQERQIMPSAKAQIKANEKDVEVDSAVEETPSEVSLDSIEQTVANG</sequence>
<reference evidence="6" key="1">
    <citation type="submission" date="2018-06" db="EMBL/GenBank/DDBJ databases">
        <authorList>
            <person name="Zhirakovskaya E."/>
        </authorList>
    </citation>
    <scope>NUCLEOTIDE SEQUENCE</scope>
</reference>
<keyword evidence="1" id="KW-0963">Cytoplasm</keyword>
<dbReference type="Pfam" id="PF04079">
    <property type="entry name" value="SMC_ScpB"/>
    <property type="match status" value="1"/>
</dbReference>
<keyword evidence="3" id="KW-0159">Chromosome partition</keyword>
<dbReference type="EMBL" id="UOFO01000083">
    <property type="protein sequence ID" value="VAW85929.1"/>
    <property type="molecule type" value="Genomic_DNA"/>
</dbReference>
<evidence type="ECO:0000313" key="6">
    <source>
        <dbReference type="EMBL" id="VAW85929.1"/>
    </source>
</evidence>
<feature type="region of interest" description="Disordered" evidence="5">
    <location>
        <begin position="201"/>
        <end position="237"/>
    </location>
</feature>
<accession>A0A3B0ZI26</accession>
<protein>
    <submittedName>
        <fullName evidence="6">Segregation and condensation protein B</fullName>
    </submittedName>
</protein>
<gene>
    <name evidence="6" type="ORF">MNBD_GAMMA16-1711</name>
</gene>
<dbReference type="GO" id="GO:0051301">
    <property type="term" value="P:cell division"/>
    <property type="evidence" value="ECO:0007669"/>
    <property type="project" value="UniProtKB-KW"/>
</dbReference>
<keyword evidence="2" id="KW-0132">Cell division</keyword>
<dbReference type="AlphaFoldDB" id="A0A3B0ZI26"/>
<dbReference type="InterPro" id="IPR036390">
    <property type="entry name" value="WH_DNA-bd_sf"/>
</dbReference>
<dbReference type="SUPFAM" id="SSF46785">
    <property type="entry name" value="Winged helix' DNA-binding domain"/>
    <property type="match status" value="2"/>
</dbReference>
<dbReference type="PANTHER" id="PTHR34298:SF2">
    <property type="entry name" value="SEGREGATION AND CONDENSATION PROTEIN B"/>
    <property type="match status" value="1"/>
</dbReference>
<evidence type="ECO:0000256" key="1">
    <source>
        <dbReference type="ARBA" id="ARBA00022490"/>
    </source>
</evidence>
<evidence type="ECO:0000256" key="3">
    <source>
        <dbReference type="ARBA" id="ARBA00022829"/>
    </source>
</evidence>
<dbReference type="InterPro" id="IPR036388">
    <property type="entry name" value="WH-like_DNA-bd_sf"/>
</dbReference>
<dbReference type="GO" id="GO:0051304">
    <property type="term" value="P:chromosome separation"/>
    <property type="evidence" value="ECO:0007669"/>
    <property type="project" value="InterPro"/>
</dbReference>
<dbReference type="PANTHER" id="PTHR34298">
    <property type="entry name" value="SEGREGATION AND CONDENSATION PROTEIN B"/>
    <property type="match status" value="1"/>
</dbReference>
<proteinExistence type="predicted"/>
<keyword evidence="4" id="KW-0131">Cell cycle</keyword>
<evidence type="ECO:0000256" key="5">
    <source>
        <dbReference type="SAM" id="MobiDB-lite"/>
    </source>
</evidence>
<evidence type="ECO:0000256" key="2">
    <source>
        <dbReference type="ARBA" id="ARBA00022618"/>
    </source>
</evidence>